<evidence type="ECO:0000313" key="4">
    <source>
        <dbReference type="Proteomes" id="UP001501442"/>
    </source>
</evidence>
<evidence type="ECO:0000259" key="2">
    <source>
        <dbReference type="Pfam" id="PF14472"/>
    </source>
</evidence>
<feature type="region of interest" description="Disordered" evidence="1">
    <location>
        <begin position="492"/>
        <end position="523"/>
    </location>
</feature>
<feature type="compositionally biased region" description="Low complexity" evidence="1">
    <location>
        <begin position="492"/>
        <end position="502"/>
    </location>
</feature>
<dbReference type="EMBL" id="BAABHK010000014">
    <property type="protein sequence ID" value="GAA4634832.1"/>
    <property type="molecule type" value="Genomic_DNA"/>
</dbReference>
<feature type="domain" description="DUF4429" evidence="2">
    <location>
        <begin position="142"/>
        <end position="216"/>
    </location>
</feature>
<dbReference type="InterPro" id="IPR027860">
    <property type="entry name" value="DUF4429"/>
</dbReference>
<dbReference type="Pfam" id="PF14472">
    <property type="entry name" value="DUF4429"/>
    <property type="match status" value="3"/>
</dbReference>
<gene>
    <name evidence="3" type="ORF">GCM10023196_077920</name>
</gene>
<evidence type="ECO:0000256" key="1">
    <source>
        <dbReference type="SAM" id="MobiDB-lite"/>
    </source>
</evidence>
<organism evidence="3 4">
    <name type="scientific">Actinoallomurus vinaceus</name>
    <dbReference type="NCBI Taxonomy" id="1080074"/>
    <lineage>
        <taxon>Bacteria</taxon>
        <taxon>Bacillati</taxon>
        <taxon>Actinomycetota</taxon>
        <taxon>Actinomycetes</taxon>
        <taxon>Streptosporangiales</taxon>
        <taxon>Thermomonosporaceae</taxon>
        <taxon>Actinoallomurus</taxon>
    </lineage>
</organism>
<dbReference type="Proteomes" id="UP001501442">
    <property type="component" value="Unassembled WGS sequence"/>
</dbReference>
<sequence>MITGLTGIDAELAFDGRQCRLDYSPSSSGWLRRRLGRLALPVTALAGVQLMPPGRRREGRLTLVLRQGADPFYAVAGAAISADDHPFFVEFPPEREMDARRLAEALHAAVLSTGVAQAAAREFMVEARWPAAVETYDGTGHFDGRNVRLTWRAGGEDRTIPLAALDAVTWVPGRGRGGDLLWFRAVGEQNDLVPDRERCLSFASERAEALLFAAGVATALRSGHLEMSTPPAEGGLPHGLSGPGQPGGAGVVLHGLHGRAEFDGAGVLVTSQGMSRTIPLSAIDQVELVEANGGVGYVRVRLAGAAGPSAPDPALDVDAVLHNNDPAALEFTLQVTRALQGVTRAPDPELLHTAGLRPDIGEALARASARVRTMVRELAALSAALEPGEKVREIELAVGRRVLVFVLTDRHLLSFGPDDDLGGHTAVPLHEFADVRATWNETHEGNLVWIAAEDGDELPFHGIYNPVRFQQTFRALRFGAYGPQEPAAPAPAYAAAPVAGPQSAPPMPPAPPQGPGQRPDVAAALSRTRSDVGPFQRELAALLGVLEAGEPVKEVEPGRWGGKQGLLTLTDRRIVFADQEGGLNALAFTDIHYVSCDTDYDGGPGKLVVEDNDWDTIEFTWLREPERFRQAIDAMRECPPERIPTPAGVSPDDVLRRPDVAAALSRSRAGGRADAHQIRLLGAALGHGDQVHELESAMFAGESGLLALTGQAIVFAGPGGLRRIPLTAIAGVDNYKWDRRGGEDLSLELGHGRADVVFRLDGGERFETAIGAILSGSPVRPAPAGPGGLYQPVPAGPGDPYGPAPVGPGHPHGLDRLSDVLDRLRRLSEIAGRIVQLIKAHKSGLLTESELDTKCAALLEEADRLEAEVDAFLAGAPARSAVPASAGPARRRRTPSASEVTAWVDRIADLAEKLSELAGLRADGLLTAEEFLAKCAELRRR</sequence>
<feature type="domain" description="DUF4429" evidence="2">
    <location>
        <begin position="13"/>
        <end position="106"/>
    </location>
</feature>
<protein>
    <recommendedName>
        <fullName evidence="2">DUF4429 domain-containing protein</fullName>
    </recommendedName>
</protein>
<reference evidence="4" key="1">
    <citation type="journal article" date="2019" name="Int. J. Syst. Evol. Microbiol.">
        <title>The Global Catalogue of Microorganisms (GCM) 10K type strain sequencing project: providing services to taxonomists for standard genome sequencing and annotation.</title>
        <authorList>
            <consortium name="The Broad Institute Genomics Platform"/>
            <consortium name="The Broad Institute Genome Sequencing Center for Infectious Disease"/>
            <person name="Wu L."/>
            <person name="Ma J."/>
        </authorList>
    </citation>
    <scope>NUCLEOTIDE SEQUENCE [LARGE SCALE GENOMIC DNA]</scope>
    <source>
        <strain evidence="4">JCM 17939</strain>
    </source>
</reference>
<name>A0ABP8ULV2_9ACTN</name>
<feature type="compositionally biased region" description="Pro residues" evidence="1">
    <location>
        <begin position="503"/>
        <end position="514"/>
    </location>
</feature>
<comment type="caution">
    <text evidence="3">The sequence shown here is derived from an EMBL/GenBank/DDBJ whole genome shotgun (WGS) entry which is preliminary data.</text>
</comment>
<keyword evidence="4" id="KW-1185">Reference proteome</keyword>
<proteinExistence type="predicted"/>
<accession>A0ABP8ULV2</accession>
<dbReference type="RefSeq" id="WP_345437803.1">
    <property type="nucleotide sequence ID" value="NZ_BAABHK010000014.1"/>
</dbReference>
<feature type="domain" description="DUF4429" evidence="2">
    <location>
        <begin position="275"/>
        <end position="329"/>
    </location>
</feature>
<evidence type="ECO:0000313" key="3">
    <source>
        <dbReference type="EMBL" id="GAA4634832.1"/>
    </source>
</evidence>